<evidence type="ECO:0000313" key="2">
    <source>
        <dbReference type="Proteomes" id="UP000703269"/>
    </source>
</evidence>
<organism evidence="1 2">
    <name type="scientific">Phanerochaete sordida</name>
    <dbReference type="NCBI Taxonomy" id="48140"/>
    <lineage>
        <taxon>Eukaryota</taxon>
        <taxon>Fungi</taxon>
        <taxon>Dikarya</taxon>
        <taxon>Basidiomycota</taxon>
        <taxon>Agaricomycotina</taxon>
        <taxon>Agaricomycetes</taxon>
        <taxon>Polyporales</taxon>
        <taxon>Phanerochaetaceae</taxon>
        <taxon>Phanerochaete</taxon>
    </lineage>
</organism>
<sequence>MSSTDLLRELNCVFHTNHRLNTAGVSALLEGVRRSSPDFGEVYGMVRQCWRRPGTIKALYKKQCTREAQHEVLRRNATRGAGLANSHIPPRRVWDLYSNRVLPLAVIPTDDPEPSNIPDALVTVSHSWVAEPDRADLWTPVNGKRWPVPFPRATTLEHVRVELLNMGLEYVWLDVLCLRQQGREEDEARRREEWKIDVPTIGYIYQGRPQVDHRACVIYFNGLGLPLDTSPAALASDRHWFSRAWTLQESLEFWVPGGLTGAPLAAADAFLARLRAAVNMGAEVGPIRRLVPDVVREIMRRACTKALDRIAGLAYCLECDTLPLYDEGAGAERAWALLLKHVEDGVRTRLSLLCAARGAPYALFPTWAEYATGTHSQENLTSHGSLRLVDEDQRFTAQPGQYYNEGIVFGPCRFSLVPSEPDPTDLRPTLRVSPVDGQAQSITVRPGLIHGVVLENTTYSLVRWSGDGWRTPICWAIVEEFARQETPEPVVVVARSAVMLLYYDDNENLQGLWTTDDELEPEWAVMYVSGEEALQKSRHRRRYMAALESMQATGETFVCARR</sequence>
<evidence type="ECO:0000313" key="1">
    <source>
        <dbReference type="EMBL" id="GJE84145.1"/>
    </source>
</evidence>
<dbReference type="AlphaFoldDB" id="A0A9P3L6R7"/>
<name>A0A9P3L6R7_9APHY</name>
<dbReference type="Proteomes" id="UP000703269">
    <property type="component" value="Unassembled WGS sequence"/>
</dbReference>
<gene>
    <name evidence="1" type="ORF">PsYK624_002210</name>
</gene>
<proteinExistence type="predicted"/>
<dbReference type="OrthoDB" id="3226657at2759"/>
<protein>
    <submittedName>
        <fullName evidence="1">Heterokaryon incompatibility protein</fullName>
    </submittedName>
</protein>
<reference evidence="1 2" key="1">
    <citation type="submission" date="2021-08" db="EMBL/GenBank/DDBJ databases">
        <title>Draft Genome Sequence of Phanerochaete sordida strain YK-624.</title>
        <authorList>
            <person name="Mori T."/>
            <person name="Dohra H."/>
            <person name="Suzuki T."/>
            <person name="Kawagishi H."/>
            <person name="Hirai H."/>
        </authorList>
    </citation>
    <scope>NUCLEOTIDE SEQUENCE [LARGE SCALE GENOMIC DNA]</scope>
    <source>
        <strain evidence="1 2">YK-624</strain>
    </source>
</reference>
<keyword evidence="2" id="KW-1185">Reference proteome</keyword>
<accession>A0A9P3L6R7</accession>
<comment type="caution">
    <text evidence="1">The sequence shown here is derived from an EMBL/GenBank/DDBJ whole genome shotgun (WGS) entry which is preliminary data.</text>
</comment>
<dbReference type="EMBL" id="BPQB01000001">
    <property type="protein sequence ID" value="GJE84145.1"/>
    <property type="molecule type" value="Genomic_DNA"/>
</dbReference>